<dbReference type="GeneID" id="19336720"/>
<feature type="transmembrane region" description="Helical" evidence="5">
    <location>
        <begin position="60"/>
        <end position="82"/>
    </location>
</feature>
<evidence type="ECO:0000259" key="6">
    <source>
        <dbReference type="Pfam" id="PF13813"/>
    </source>
</evidence>
<dbReference type="EMBL" id="KB446562">
    <property type="protein sequence ID" value="EME79514.1"/>
    <property type="molecule type" value="Genomic_DNA"/>
</dbReference>
<evidence type="ECO:0000256" key="1">
    <source>
        <dbReference type="ARBA" id="ARBA00004141"/>
    </source>
</evidence>
<evidence type="ECO:0000256" key="5">
    <source>
        <dbReference type="SAM" id="Phobius"/>
    </source>
</evidence>
<feature type="transmembrane region" description="Helical" evidence="5">
    <location>
        <begin position="216"/>
        <end position="245"/>
    </location>
</feature>
<keyword evidence="3 5" id="KW-1133">Transmembrane helix</keyword>
<feature type="domain" description="Wax synthase" evidence="6">
    <location>
        <begin position="253"/>
        <end position="333"/>
    </location>
</feature>
<feature type="transmembrane region" description="Helical" evidence="5">
    <location>
        <begin position="165"/>
        <end position="185"/>
    </location>
</feature>
<dbReference type="AlphaFoldDB" id="M2ZK84"/>
<sequence>MLSLVRSFHRSRLISFGFDFPLLLTFEHSQFVTSWSMDAIVCLLRLSAAHSLPLSPPRSISSFMATSILSLAFSVLAFTFTISSPTKPNLLMSGQLAAPWDSTWALMMAVWISHSISSPGQLAEDKPWRKPISIWKIWNNPRLMAHPSNLLTFTTDRFAKATTYLFIYVYILPLTFSPAIFPVQIDDFSPVYTTYFRRLLFPNNTPITYHETLVRIIWTFLWALGPYLTLESAHALFAIFFVAILRTDEAEEWPPLFGSLAEAYGMRRFWGVFWHRLIVRAYSNFGRVLARRAGMERRMVVAFVVFGLSGLAHAATAWLFGDTYWGLDVVWFLGCFVVGAMETAGSQLMEKAIGQEPLWLALKRSGFSKGLAEVNSLACPNAPCAHHTLYGGSHGVFRGNDLLTQTLSFPTMPTNSDNLSPSDHLVRNRNLSPATVLYEYIICLLFLGMIESNIPNIHNGNLRPPCRSISPRKSRNPL</sequence>
<evidence type="ECO:0000256" key="3">
    <source>
        <dbReference type="ARBA" id="ARBA00022989"/>
    </source>
</evidence>
<protein>
    <recommendedName>
        <fullName evidence="6">Wax synthase domain-containing protein</fullName>
    </recommendedName>
</protein>
<dbReference type="GO" id="GO:0016020">
    <property type="term" value="C:membrane"/>
    <property type="evidence" value="ECO:0007669"/>
    <property type="project" value="UniProtKB-SubCell"/>
</dbReference>
<name>M2ZK84_PSEFD</name>
<comment type="subcellular location">
    <subcellularLocation>
        <location evidence="1">Membrane</location>
        <topology evidence="1">Multi-pass membrane protein</topology>
    </subcellularLocation>
</comment>
<dbReference type="HOGENOM" id="CLU_571239_0_0_1"/>
<keyword evidence="4 5" id="KW-0472">Membrane</keyword>
<dbReference type="OrthoDB" id="3632908at2759"/>
<organism evidence="7 8">
    <name type="scientific">Pseudocercospora fijiensis (strain CIRAD86)</name>
    <name type="common">Black leaf streak disease fungus</name>
    <name type="synonym">Mycosphaerella fijiensis</name>
    <dbReference type="NCBI Taxonomy" id="383855"/>
    <lineage>
        <taxon>Eukaryota</taxon>
        <taxon>Fungi</taxon>
        <taxon>Dikarya</taxon>
        <taxon>Ascomycota</taxon>
        <taxon>Pezizomycotina</taxon>
        <taxon>Dothideomycetes</taxon>
        <taxon>Dothideomycetidae</taxon>
        <taxon>Mycosphaerellales</taxon>
        <taxon>Mycosphaerellaceae</taxon>
        <taxon>Pseudocercospora</taxon>
    </lineage>
</organism>
<keyword evidence="8" id="KW-1185">Reference proteome</keyword>
<evidence type="ECO:0000313" key="8">
    <source>
        <dbReference type="Proteomes" id="UP000016932"/>
    </source>
</evidence>
<proteinExistence type="predicted"/>
<dbReference type="RefSeq" id="XP_007930213.1">
    <property type="nucleotide sequence ID" value="XM_007932022.1"/>
</dbReference>
<feature type="transmembrane region" description="Helical" evidence="5">
    <location>
        <begin position="299"/>
        <end position="318"/>
    </location>
</feature>
<dbReference type="InterPro" id="IPR032805">
    <property type="entry name" value="Wax_synthase_dom"/>
</dbReference>
<evidence type="ECO:0000313" key="7">
    <source>
        <dbReference type="EMBL" id="EME79514.1"/>
    </source>
</evidence>
<dbReference type="eggNOG" id="ENOG502SX0Z">
    <property type="taxonomic scope" value="Eukaryota"/>
</dbReference>
<dbReference type="Proteomes" id="UP000016932">
    <property type="component" value="Unassembled WGS sequence"/>
</dbReference>
<gene>
    <name evidence="7" type="ORF">MYCFIDRAFT_208814</name>
</gene>
<evidence type="ECO:0000256" key="2">
    <source>
        <dbReference type="ARBA" id="ARBA00022692"/>
    </source>
</evidence>
<evidence type="ECO:0000256" key="4">
    <source>
        <dbReference type="ARBA" id="ARBA00023136"/>
    </source>
</evidence>
<reference evidence="7 8" key="1">
    <citation type="journal article" date="2012" name="PLoS Pathog.">
        <title>Diverse lifestyles and strategies of plant pathogenesis encoded in the genomes of eighteen Dothideomycetes fungi.</title>
        <authorList>
            <person name="Ohm R.A."/>
            <person name="Feau N."/>
            <person name="Henrissat B."/>
            <person name="Schoch C.L."/>
            <person name="Horwitz B.A."/>
            <person name="Barry K.W."/>
            <person name="Condon B.J."/>
            <person name="Copeland A.C."/>
            <person name="Dhillon B."/>
            <person name="Glaser F."/>
            <person name="Hesse C.N."/>
            <person name="Kosti I."/>
            <person name="LaButti K."/>
            <person name="Lindquist E.A."/>
            <person name="Lucas S."/>
            <person name="Salamov A.A."/>
            <person name="Bradshaw R.E."/>
            <person name="Ciuffetti L."/>
            <person name="Hamelin R.C."/>
            <person name="Kema G.H.J."/>
            <person name="Lawrence C."/>
            <person name="Scott J.A."/>
            <person name="Spatafora J.W."/>
            <person name="Turgeon B.G."/>
            <person name="de Wit P.J.G.M."/>
            <person name="Zhong S."/>
            <person name="Goodwin S.B."/>
            <person name="Grigoriev I.V."/>
        </authorList>
    </citation>
    <scope>NUCLEOTIDE SEQUENCE [LARGE SCALE GENOMIC DNA]</scope>
    <source>
        <strain evidence="7 8">CIRAD86</strain>
    </source>
</reference>
<feature type="transmembrane region" description="Helical" evidence="5">
    <location>
        <begin position="324"/>
        <end position="341"/>
    </location>
</feature>
<accession>M2ZK84</accession>
<dbReference type="KEGG" id="pfj:MYCFIDRAFT_208814"/>
<dbReference type="Pfam" id="PF13813">
    <property type="entry name" value="MBOAT_2"/>
    <property type="match status" value="1"/>
</dbReference>
<keyword evidence="2 5" id="KW-0812">Transmembrane</keyword>
<dbReference type="VEuPathDB" id="FungiDB:MYCFIDRAFT_208814"/>